<organism evidence="1 2">
    <name type="scientific">Phoenicibacter congonensis</name>
    <dbReference type="NCBI Taxonomy" id="1944646"/>
    <lineage>
        <taxon>Bacteria</taxon>
        <taxon>Bacillati</taxon>
        <taxon>Actinomycetota</taxon>
        <taxon>Coriobacteriia</taxon>
        <taxon>Eggerthellales</taxon>
        <taxon>Eggerthellaceae</taxon>
        <taxon>Phoenicibacter</taxon>
    </lineage>
</organism>
<proteinExistence type="predicted"/>
<feature type="non-terminal residue" evidence="1">
    <location>
        <position position="1"/>
    </location>
</feature>
<gene>
    <name evidence="1" type="ORF">Q3982_08425</name>
</gene>
<protein>
    <submittedName>
        <fullName evidence="1">Uncharacterized protein</fullName>
    </submittedName>
</protein>
<keyword evidence="2" id="KW-1185">Reference proteome</keyword>
<name>A0AA43U6T0_9ACTN</name>
<dbReference type="Proteomes" id="UP001168575">
    <property type="component" value="Unassembled WGS sequence"/>
</dbReference>
<dbReference type="AlphaFoldDB" id="A0AA43U6T0"/>
<evidence type="ECO:0000313" key="1">
    <source>
        <dbReference type="EMBL" id="MDO4842683.1"/>
    </source>
</evidence>
<sequence length="599" mass="65290">VENKLITEFDVDDTDITKISFNSSTGYYTYTGSTTGDLNDIITSASDIENGVYKYTCLNTTTAGNCTKLYLFTETPYLVSGSYRFKQGYTYSYQVVGTSNSSPGLYKGEDDYTTYSGSTPTDNFTYYYRGSVQNNWVSFGGFLWRVVRINGDGTIRMIYSGLESAASHTGSSAQIKTAAFGDTSSKTATTTDITGLTSDTITTTYSNGRYGNTYVGYMYNPAKIISTYPDKIPGNTTTTRLNYFPTFTNISKATNYYYFKNFDPSTDCFTGSGTDETGACTLKCRSLGNDGDSGIDCVQSNWNTLATTAGNYSTTGDGVYPASNPSQYAYTSDYKYTCWGYGTPVTKNNSDGTTSVYITCPIVSEIIGTVKNQPTQAKVKYHGLFSQDAATSNTNVKDSNIKIQVDNWYASNILNKNDGDSHSLESYLSDGIFCNDRSSTSSDFSLVNASSYTYGPYNRNTAANRIPSFKCPNISNDGFTLKTSGASSTVSAKGNGNNLLNYPVGLITIDEAAYAGGKNGSMNQNYYLYTGAYYWTMSPSNFYSSYAYASVWSVISTGYLNYNSTAYALGVRPVLNLKSDVLYSNGTGTESDPYIITIQ</sequence>
<reference evidence="1" key="1">
    <citation type="submission" date="2023-07" db="EMBL/GenBank/DDBJ databases">
        <title>Between Cages and Wild: Unraveling the Impact of Captivity on Animal Microbiomes and Antimicrobial Resistance.</title>
        <authorList>
            <person name="Schmartz G.P."/>
            <person name="Rehner J."/>
            <person name="Schuff M.J."/>
            <person name="Becker S.L."/>
            <person name="Kravczyk M."/>
            <person name="Gurevich A."/>
            <person name="Francke R."/>
            <person name="Mueller R."/>
            <person name="Keller V."/>
            <person name="Keller A."/>
        </authorList>
    </citation>
    <scope>NUCLEOTIDE SEQUENCE</scope>
    <source>
        <strain evidence="1">S12M_St_49</strain>
    </source>
</reference>
<evidence type="ECO:0000313" key="2">
    <source>
        <dbReference type="Proteomes" id="UP001168575"/>
    </source>
</evidence>
<dbReference type="EMBL" id="JAUMVS010000262">
    <property type="protein sequence ID" value="MDO4842683.1"/>
    <property type="molecule type" value="Genomic_DNA"/>
</dbReference>
<comment type="caution">
    <text evidence="1">The sequence shown here is derived from an EMBL/GenBank/DDBJ whole genome shotgun (WGS) entry which is preliminary data.</text>
</comment>
<accession>A0AA43U6T0</accession>